<evidence type="ECO:0000256" key="7">
    <source>
        <dbReference type="RuleBase" id="RU003800"/>
    </source>
</evidence>
<dbReference type="NCBIfam" id="TIGR03705">
    <property type="entry name" value="poly_P_kin"/>
    <property type="match status" value="1"/>
</dbReference>
<feature type="domain" description="Polyphosphate kinase middle" evidence="8">
    <location>
        <begin position="125"/>
        <end position="301"/>
    </location>
</feature>
<comment type="cofactor">
    <cofactor evidence="6">
        <name>Mg(2+)</name>
        <dbReference type="ChEBI" id="CHEBI:18420"/>
    </cofactor>
</comment>
<evidence type="ECO:0000259" key="11">
    <source>
        <dbReference type="Pfam" id="PF17941"/>
    </source>
</evidence>
<dbReference type="SUPFAM" id="SSF56024">
    <property type="entry name" value="Phospholipase D/nuclease"/>
    <property type="match status" value="2"/>
</dbReference>
<evidence type="ECO:0000259" key="9">
    <source>
        <dbReference type="Pfam" id="PF13089"/>
    </source>
</evidence>
<dbReference type="HAMAP" id="MF_00347">
    <property type="entry name" value="Polyphosphate_kinase"/>
    <property type="match status" value="1"/>
</dbReference>
<sequence length="708" mass="81891">MGKLYERGFTQNRELSWLKFNDRVLSEAMDETVPILERLKFISIFTSNLDEFFMIRVGSLFDLANLEKKNIDNKSGLTPKEQLSRIFEDVKPLYQKREQLFYEVESQLRLHGVFYLKYKELEENEKKQIKQSFKLSIAPILSPQIIDTHHPFPHLANNIIYIGVMLRHKKKEVFGVIPVPSILPDIFYLPGSDTRYIGVENIILEFADKIFEPYIVVEKTVFCVTRNADVNPDDEVFADEPDFRKRMQKVLGQRRRLAPVRLELSNFESEKISAYLMEKLKISEKQIYTTTSPLKMAYVYELISKLPESKRKPLVYQEFTPVWPGNIKQTESMIQQVEKSDLLLSYPYESMEPFLKLLKEAANDPSVISIKITIYRLASKAKLVEYLCAAAENGKSVTVLIELRARFDEQNNIDWSERLEDAGCNIIYGFDFYKVHSKICLITKKGRNGIRYLTQVGTGNYNEKTAKLYTDLSLLTYNQKIGEDAAEFFKNMSIANLQGEYHDLLVAPVSLKSTVLQLIDQEISKGQNGRIFIKINSLTDAQIIEKLAEASCAGVQVKMIIRGICCIIPGIPGKTENIQVCSIVGRYLEHARIYCFGYGTQEQMYISSADFMTRNTERRVEVACPIYDEKVRAKIHEIIEAQEYDNQKARVLMADGNYVKKSTMQEMVDSQQLLMDYAIQNVSVPITQETKKRRFIFGQLLHKWRKNR</sequence>
<comment type="similarity">
    <text evidence="6 7">Belongs to the polyphosphate kinase 1 (PPK1) family.</text>
</comment>
<dbReference type="PIRSF" id="PIRSF015589">
    <property type="entry name" value="PP_kinase"/>
    <property type="match status" value="1"/>
</dbReference>
<feature type="binding site" evidence="6">
    <location>
        <position position="406"/>
    </location>
    <ligand>
        <name>Mg(2+)</name>
        <dbReference type="ChEBI" id="CHEBI:18420"/>
    </ligand>
</feature>
<dbReference type="Pfam" id="PF13089">
    <property type="entry name" value="PP_kinase_N"/>
    <property type="match status" value="1"/>
</dbReference>
<evidence type="ECO:0000256" key="1">
    <source>
        <dbReference type="ARBA" id="ARBA00022553"/>
    </source>
</evidence>
<feature type="active site" description="Phosphohistidine intermediate" evidence="6">
    <location>
        <position position="436"/>
    </location>
</feature>
<dbReference type="NCBIfam" id="NF003917">
    <property type="entry name" value="PRK05443.1-1"/>
    <property type="match status" value="1"/>
</dbReference>
<evidence type="ECO:0000256" key="4">
    <source>
        <dbReference type="ARBA" id="ARBA00022777"/>
    </source>
</evidence>
<dbReference type="Pfam" id="PF13090">
    <property type="entry name" value="PP_kinase_C"/>
    <property type="match status" value="1"/>
</dbReference>
<feature type="binding site" evidence="6">
    <location>
        <position position="590"/>
    </location>
    <ligand>
        <name>ATP</name>
        <dbReference type="ChEBI" id="CHEBI:30616"/>
    </ligand>
</feature>
<dbReference type="SUPFAM" id="SSF143724">
    <property type="entry name" value="PHP14-like"/>
    <property type="match status" value="1"/>
</dbReference>
<dbReference type="PANTHER" id="PTHR30218:SF0">
    <property type="entry name" value="POLYPHOSPHATE KINASE"/>
    <property type="match status" value="1"/>
</dbReference>
<keyword evidence="5 6" id="KW-0067">ATP-binding</keyword>
<dbReference type="InterPro" id="IPR025200">
    <property type="entry name" value="PPK_C_dom2"/>
</dbReference>
<keyword evidence="6" id="KW-0479">Metal-binding</keyword>
<gene>
    <name evidence="12" type="primary">ppk1</name>
    <name evidence="6" type="synonym">ppk</name>
    <name evidence="12" type="ORF">H8Z77_00195</name>
</gene>
<keyword evidence="2 6" id="KW-0808">Transferase</keyword>
<keyword evidence="4 6" id="KW-0418">Kinase</keyword>
<organism evidence="12 13">
    <name type="scientific">Clostridium facile</name>
    <dbReference type="NCBI Taxonomy" id="2763035"/>
    <lineage>
        <taxon>Bacteria</taxon>
        <taxon>Bacillati</taxon>
        <taxon>Bacillota</taxon>
        <taxon>Clostridia</taxon>
        <taxon>Eubacteriales</taxon>
        <taxon>Clostridiaceae</taxon>
        <taxon>Clostridium</taxon>
    </lineage>
</organism>
<dbReference type="SUPFAM" id="SSF140356">
    <property type="entry name" value="PPK N-terminal domain-like"/>
    <property type="match status" value="1"/>
</dbReference>
<reference evidence="12 13" key="1">
    <citation type="submission" date="2020-08" db="EMBL/GenBank/DDBJ databases">
        <title>Genome public.</title>
        <authorList>
            <person name="Liu C."/>
            <person name="Sun Q."/>
        </authorList>
    </citation>
    <scope>NUCLEOTIDE SEQUENCE [LARGE SCALE GENOMIC DNA]</scope>
    <source>
        <strain evidence="12 13">NSJ-27</strain>
    </source>
</reference>
<accession>A0ABR7IMT0</accession>
<name>A0ABR7IMT0_9CLOT</name>
<feature type="domain" description="Polyphosphate kinase C-terminal" evidence="11">
    <location>
        <begin position="333"/>
        <end position="493"/>
    </location>
</feature>
<dbReference type="InterPro" id="IPR041108">
    <property type="entry name" value="PP_kinase_C_1"/>
</dbReference>
<keyword evidence="3 6" id="KW-0547">Nucleotide-binding</keyword>
<dbReference type="InterPro" id="IPR025198">
    <property type="entry name" value="PPK_N_dom"/>
</dbReference>
<comment type="caution">
    <text evidence="12">The sequence shown here is derived from an EMBL/GenBank/DDBJ whole genome shotgun (WGS) entry which is preliminary data.</text>
</comment>
<evidence type="ECO:0000313" key="13">
    <source>
        <dbReference type="Proteomes" id="UP000649151"/>
    </source>
</evidence>
<evidence type="ECO:0000256" key="6">
    <source>
        <dbReference type="HAMAP-Rule" id="MF_00347"/>
    </source>
</evidence>
<dbReference type="EC" id="2.7.4.1" evidence="6 7"/>
<dbReference type="Pfam" id="PF17941">
    <property type="entry name" value="PP_kinase_C_1"/>
    <property type="match status" value="1"/>
</dbReference>
<proteinExistence type="inferred from homology"/>
<dbReference type="InterPro" id="IPR003414">
    <property type="entry name" value="PP_kinase"/>
</dbReference>
<dbReference type="PANTHER" id="PTHR30218">
    <property type="entry name" value="POLYPHOSPHATE KINASE"/>
    <property type="match status" value="1"/>
</dbReference>
<dbReference type="InterPro" id="IPR036830">
    <property type="entry name" value="PP_kinase_middle_dom_sf"/>
</dbReference>
<dbReference type="EMBL" id="JACOQK010000001">
    <property type="protein sequence ID" value="MBC5786450.1"/>
    <property type="molecule type" value="Genomic_DNA"/>
</dbReference>
<dbReference type="GO" id="GO:0008976">
    <property type="term" value="F:polyphosphate kinase activity"/>
    <property type="evidence" value="ECO:0007669"/>
    <property type="project" value="UniProtKB-EC"/>
</dbReference>
<dbReference type="CDD" id="cd09166">
    <property type="entry name" value="PLDc_PPK1_C1_unchar"/>
    <property type="match status" value="1"/>
</dbReference>
<dbReference type="InterPro" id="IPR024953">
    <property type="entry name" value="PP_kinase_middle"/>
</dbReference>
<dbReference type="Pfam" id="PF02503">
    <property type="entry name" value="PP_kinase"/>
    <property type="match status" value="1"/>
</dbReference>
<evidence type="ECO:0000256" key="3">
    <source>
        <dbReference type="ARBA" id="ARBA00022741"/>
    </source>
</evidence>
<dbReference type="Gene3D" id="1.20.58.310">
    <property type="entry name" value="Polyphosphate kinase N-terminal domain"/>
    <property type="match status" value="1"/>
</dbReference>
<dbReference type="InterPro" id="IPR036832">
    <property type="entry name" value="PPK_N_dom_sf"/>
</dbReference>
<evidence type="ECO:0000259" key="8">
    <source>
        <dbReference type="Pfam" id="PF02503"/>
    </source>
</evidence>
<feature type="binding site" evidence="6">
    <location>
        <position position="562"/>
    </location>
    <ligand>
        <name>ATP</name>
        <dbReference type="ChEBI" id="CHEBI:30616"/>
    </ligand>
</feature>
<feature type="domain" description="Polyphosphate kinase C-terminal" evidence="10">
    <location>
        <begin position="504"/>
        <end position="670"/>
    </location>
</feature>
<evidence type="ECO:0000259" key="10">
    <source>
        <dbReference type="Pfam" id="PF13090"/>
    </source>
</evidence>
<feature type="binding site" evidence="6">
    <location>
        <position position="469"/>
    </location>
    <ligand>
        <name>ATP</name>
        <dbReference type="ChEBI" id="CHEBI:30616"/>
    </ligand>
</feature>
<dbReference type="NCBIfam" id="NF003921">
    <property type="entry name" value="PRK05443.2-2"/>
    <property type="match status" value="1"/>
</dbReference>
<comment type="catalytic activity">
    <reaction evidence="6 7">
        <text>[phosphate](n) + ATP = [phosphate](n+1) + ADP</text>
        <dbReference type="Rhea" id="RHEA:19573"/>
        <dbReference type="Rhea" id="RHEA-COMP:9859"/>
        <dbReference type="Rhea" id="RHEA-COMP:14280"/>
        <dbReference type="ChEBI" id="CHEBI:16838"/>
        <dbReference type="ChEBI" id="CHEBI:30616"/>
        <dbReference type="ChEBI" id="CHEBI:456216"/>
        <dbReference type="EC" id="2.7.4.1"/>
    </reaction>
</comment>
<dbReference type="Proteomes" id="UP000649151">
    <property type="component" value="Unassembled WGS sequence"/>
</dbReference>
<keyword evidence="13" id="KW-1185">Reference proteome</keyword>
<evidence type="ECO:0000313" key="12">
    <source>
        <dbReference type="EMBL" id="MBC5786450.1"/>
    </source>
</evidence>
<feature type="domain" description="Polyphosphate kinase N-terminal" evidence="9">
    <location>
        <begin position="11"/>
        <end position="114"/>
    </location>
</feature>
<feature type="binding site" evidence="6">
    <location>
        <position position="376"/>
    </location>
    <ligand>
        <name>Mg(2+)</name>
        <dbReference type="ChEBI" id="CHEBI:18420"/>
    </ligand>
</feature>
<protein>
    <recommendedName>
        <fullName evidence="6 7">Polyphosphate kinase</fullName>
        <ecNumber evidence="6 7">2.7.4.1</ecNumber>
    </recommendedName>
    <alternativeName>
        <fullName evidence="6">ATP-polyphosphate phosphotransferase</fullName>
    </alternativeName>
    <alternativeName>
        <fullName evidence="6">Polyphosphoric acid kinase</fullName>
    </alternativeName>
</protein>
<dbReference type="Gene3D" id="3.30.870.10">
    <property type="entry name" value="Endonuclease Chain A"/>
    <property type="match status" value="2"/>
</dbReference>
<evidence type="ECO:0000256" key="5">
    <source>
        <dbReference type="ARBA" id="ARBA00022840"/>
    </source>
</evidence>
<dbReference type="RefSeq" id="WP_186995790.1">
    <property type="nucleotide sequence ID" value="NZ_JACOQK010000001.1"/>
</dbReference>
<comment type="function">
    <text evidence="6 7">Catalyzes the reversible transfer of the terminal phosphate of ATP to form a long-chain polyphosphate (polyP).</text>
</comment>
<evidence type="ECO:0000256" key="2">
    <source>
        <dbReference type="ARBA" id="ARBA00022679"/>
    </source>
</evidence>
<keyword evidence="6" id="KW-0460">Magnesium</keyword>
<dbReference type="Gene3D" id="3.30.1840.10">
    <property type="entry name" value="Polyphosphate kinase middle domain"/>
    <property type="match status" value="1"/>
</dbReference>
<comment type="PTM">
    <text evidence="6 7">An intermediate of this reaction is the autophosphorylated ppk in which a phosphate is covalently linked to a histidine residue through a N-P bond.</text>
</comment>
<keyword evidence="1 6" id="KW-0597">Phosphoprotein</keyword>
<feature type="binding site" evidence="6">
    <location>
        <position position="48"/>
    </location>
    <ligand>
        <name>ATP</name>
        <dbReference type="ChEBI" id="CHEBI:30616"/>
    </ligand>
</feature>